<evidence type="ECO:0000256" key="4">
    <source>
        <dbReference type="ARBA" id="ARBA00022679"/>
    </source>
</evidence>
<name>A0A499UQ47_9ACTN</name>
<evidence type="ECO:0000259" key="10">
    <source>
        <dbReference type="Pfam" id="PF13231"/>
    </source>
</evidence>
<feature type="transmembrane region" description="Helical" evidence="9">
    <location>
        <begin position="307"/>
        <end position="324"/>
    </location>
</feature>
<dbReference type="GO" id="GO:0016763">
    <property type="term" value="F:pentosyltransferase activity"/>
    <property type="evidence" value="ECO:0007669"/>
    <property type="project" value="TreeGrafter"/>
</dbReference>
<comment type="subcellular location">
    <subcellularLocation>
        <location evidence="1">Cell membrane</location>
        <topology evidence="1">Multi-pass membrane protein</topology>
    </subcellularLocation>
</comment>
<keyword evidence="3" id="KW-0328">Glycosyltransferase</keyword>
<dbReference type="Pfam" id="PF13231">
    <property type="entry name" value="PMT_2"/>
    <property type="match status" value="1"/>
</dbReference>
<evidence type="ECO:0000256" key="9">
    <source>
        <dbReference type="SAM" id="Phobius"/>
    </source>
</evidence>
<dbReference type="GO" id="GO:0005886">
    <property type="term" value="C:plasma membrane"/>
    <property type="evidence" value="ECO:0007669"/>
    <property type="project" value="UniProtKB-SubCell"/>
</dbReference>
<dbReference type="InterPro" id="IPR050297">
    <property type="entry name" value="LipidA_mod_glycosyltrf_83"/>
</dbReference>
<feature type="transmembrane region" description="Helical" evidence="9">
    <location>
        <begin position="373"/>
        <end position="395"/>
    </location>
</feature>
<keyword evidence="4" id="KW-0808">Transferase</keyword>
<evidence type="ECO:0000256" key="2">
    <source>
        <dbReference type="ARBA" id="ARBA00022475"/>
    </source>
</evidence>
<dbReference type="PANTHER" id="PTHR33908">
    <property type="entry name" value="MANNOSYLTRANSFERASE YKCB-RELATED"/>
    <property type="match status" value="1"/>
</dbReference>
<gene>
    <name evidence="11" type="ORF">SSPO_054280</name>
</gene>
<feature type="compositionally biased region" description="Basic and acidic residues" evidence="8">
    <location>
        <begin position="15"/>
        <end position="27"/>
    </location>
</feature>
<evidence type="ECO:0000256" key="7">
    <source>
        <dbReference type="ARBA" id="ARBA00023136"/>
    </source>
</evidence>
<feature type="transmembrane region" description="Helical" evidence="9">
    <location>
        <begin position="336"/>
        <end position="361"/>
    </location>
</feature>
<dbReference type="GO" id="GO:0009103">
    <property type="term" value="P:lipopolysaccharide biosynthetic process"/>
    <property type="evidence" value="ECO:0007669"/>
    <property type="project" value="UniProtKB-ARBA"/>
</dbReference>
<feature type="transmembrane region" description="Helical" evidence="9">
    <location>
        <begin position="256"/>
        <end position="273"/>
    </location>
</feature>
<dbReference type="AlphaFoldDB" id="A0A499UQ47"/>
<keyword evidence="2" id="KW-1003">Cell membrane</keyword>
<evidence type="ECO:0000256" key="8">
    <source>
        <dbReference type="SAM" id="MobiDB-lite"/>
    </source>
</evidence>
<organism evidence="11 12">
    <name type="scientific">Streptomyces antimycoticus</name>
    <dbReference type="NCBI Taxonomy" id="68175"/>
    <lineage>
        <taxon>Bacteria</taxon>
        <taxon>Bacillati</taxon>
        <taxon>Actinomycetota</taxon>
        <taxon>Actinomycetes</taxon>
        <taxon>Kitasatosporales</taxon>
        <taxon>Streptomycetaceae</taxon>
        <taxon>Streptomyces</taxon>
        <taxon>Streptomyces violaceusniger group</taxon>
    </lineage>
</organism>
<keyword evidence="6 9" id="KW-1133">Transmembrane helix</keyword>
<feature type="region of interest" description="Disordered" evidence="8">
    <location>
        <begin position="1"/>
        <end position="157"/>
    </location>
</feature>
<feature type="domain" description="Glycosyltransferase RgtA/B/C/D-like" evidence="10">
    <location>
        <begin position="250"/>
        <end position="363"/>
    </location>
</feature>
<dbReference type="PANTHER" id="PTHR33908:SF11">
    <property type="entry name" value="MEMBRANE PROTEIN"/>
    <property type="match status" value="1"/>
</dbReference>
<evidence type="ECO:0000313" key="11">
    <source>
        <dbReference type="EMBL" id="BBJ42710.1"/>
    </source>
</evidence>
<proteinExistence type="predicted"/>
<dbReference type="Proteomes" id="UP000463951">
    <property type="component" value="Chromosome"/>
</dbReference>
<keyword evidence="7 9" id="KW-0472">Membrane</keyword>
<feature type="transmembrane region" description="Helical" evidence="9">
    <location>
        <begin position="279"/>
        <end position="300"/>
    </location>
</feature>
<feature type="transmembrane region" description="Helical" evidence="9">
    <location>
        <begin position="474"/>
        <end position="491"/>
    </location>
</feature>
<accession>A0A499UQ47</accession>
<evidence type="ECO:0000256" key="5">
    <source>
        <dbReference type="ARBA" id="ARBA00022692"/>
    </source>
</evidence>
<keyword evidence="5 9" id="KW-0812">Transmembrane</keyword>
<feature type="transmembrane region" description="Helical" evidence="9">
    <location>
        <begin position="450"/>
        <end position="467"/>
    </location>
</feature>
<feature type="transmembrane region" description="Helical" evidence="9">
    <location>
        <begin position="538"/>
        <end position="558"/>
    </location>
</feature>
<protein>
    <recommendedName>
        <fullName evidence="10">Glycosyltransferase RgtA/B/C/D-like domain-containing protein</fullName>
    </recommendedName>
</protein>
<evidence type="ECO:0000256" key="1">
    <source>
        <dbReference type="ARBA" id="ARBA00004651"/>
    </source>
</evidence>
<reference evidence="11 12" key="1">
    <citation type="journal article" date="2020" name="Int. J. Syst. Evol. Microbiol.">
        <title>Reclassification of Streptomyces castelarensis and Streptomyces sporoclivatus as later heterotypic synonyms of Streptomyces antimycoticus.</title>
        <authorList>
            <person name="Komaki H."/>
            <person name="Tamura T."/>
        </authorList>
    </citation>
    <scope>NUCLEOTIDE SEQUENCE [LARGE SCALE GENOMIC DNA]</scope>
    <source>
        <strain evidence="11 12">NBRC 100767</strain>
    </source>
</reference>
<evidence type="ECO:0000256" key="6">
    <source>
        <dbReference type="ARBA" id="ARBA00022989"/>
    </source>
</evidence>
<sequence>MSDNTTPSRSAPVDSEGRKTAADKETAPNRSTTPPDKSTAPDEKTAPDKSTVPGKKTAPAKSATPGKKAVAAKSTAPGKKTAPNKSATPGKKTVAAKSTAPGKKTAPNKSTAPGKKTVAAKSTAPGKKTAPNKNATPGKKTVAAKNAKVPARRPRRGPRFSVARGWFPPLGTKGKIALVVSLLTGVLTHGYHLFRYPLYLTDEGIYMQRAWSVLRETSLSPYTYDYDHAPLGWITLAGWAFPLPKQFETFGTAINTGRFLMLLVHIASVYLLFEIARRLSGSVLAATVTAFLFNVSPIAVYFQRQVLLDNLMIFWLLLSLFMLLRREVTIRAVFGGGVALGMALITKENAIFFVPTFMYLLYRRIKGSPSHRFTRTLWPFAALSPIGAYVTYALLKNELLPSGFDFDLNNPPADHVSLLYTLWWQLNRNQGTLFSHTGLLQTSWLVRDKVLLIAGVCAMVICLWIGVRNRRRNLGFLVAGTLAFGYAFYLVRGSVVLDFYVTPLIPMLALNVGMVTDRLLKGSFASRFMRGAHSMTRVAVPSFVAILLLASPASGYLVHTNTEGHTQIADQYQSKINLTGMQHAQIAWVRKHVPPNSRIVMDDDLWSQLHDIRPFYPYAHSHWNASSDPDVRDKLFKKKWQYVDYIIMSNKMRRSMMLNNGDGRENWILKALQNSTRVWSMTRGNIKLEIYRVQ</sequence>
<dbReference type="EMBL" id="AP019620">
    <property type="protein sequence ID" value="BBJ42710.1"/>
    <property type="molecule type" value="Genomic_DNA"/>
</dbReference>
<evidence type="ECO:0000313" key="12">
    <source>
        <dbReference type="Proteomes" id="UP000463951"/>
    </source>
</evidence>
<dbReference type="InterPro" id="IPR038731">
    <property type="entry name" value="RgtA/B/C-like"/>
</dbReference>
<evidence type="ECO:0000256" key="3">
    <source>
        <dbReference type="ARBA" id="ARBA00022676"/>
    </source>
</evidence>